<keyword evidence="6" id="KW-0378">Hydrolase</keyword>
<dbReference type="NCBIfam" id="TIGR03914">
    <property type="entry name" value="UDG_fam_dom"/>
    <property type="match status" value="1"/>
</dbReference>
<comment type="caution">
    <text evidence="11">The sequence shown here is derived from an EMBL/GenBank/DDBJ whole genome shotgun (WGS) entry which is preliminary data.</text>
</comment>
<proteinExistence type="inferred from homology"/>
<reference evidence="11 12" key="1">
    <citation type="submission" date="2020-01" db="EMBL/GenBank/DDBJ databases">
        <title>Frigidibacter albus SP32T (=CGMCC 1.13995T).</title>
        <authorList>
            <person name="Liao X."/>
        </authorList>
    </citation>
    <scope>NUCLEOTIDE SEQUENCE [LARGE SCALE GENOMIC DNA]</scope>
    <source>
        <strain evidence="11 12">SP32</strain>
    </source>
</reference>
<dbReference type="EMBL" id="WWNR01000012">
    <property type="protein sequence ID" value="MZQ90778.1"/>
    <property type="molecule type" value="Genomic_DNA"/>
</dbReference>
<dbReference type="SUPFAM" id="SSF52141">
    <property type="entry name" value="Uracil-DNA glycosylase-like"/>
    <property type="match status" value="1"/>
</dbReference>
<dbReference type="GO" id="GO:0006281">
    <property type="term" value="P:DNA repair"/>
    <property type="evidence" value="ECO:0007669"/>
    <property type="project" value="UniProtKB-KW"/>
</dbReference>
<accession>A0A6L8VKA3</accession>
<dbReference type="Proteomes" id="UP000477083">
    <property type="component" value="Unassembled WGS sequence"/>
</dbReference>
<keyword evidence="4" id="KW-0479">Metal-binding</keyword>
<dbReference type="AlphaFoldDB" id="A0A6L8VKA3"/>
<name>A0A6L8VKA3_9RHOB</name>
<feature type="domain" description="Uracil-DNA glycosylase-like" evidence="10">
    <location>
        <begin position="304"/>
        <end position="463"/>
    </location>
</feature>
<dbReference type="GO" id="GO:0051539">
    <property type="term" value="F:4 iron, 4 sulfur cluster binding"/>
    <property type="evidence" value="ECO:0007669"/>
    <property type="project" value="UniProtKB-KW"/>
</dbReference>
<dbReference type="InterPro" id="IPR051536">
    <property type="entry name" value="UDG_Type-4/5"/>
</dbReference>
<evidence type="ECO:0000256" key="2">
    <source>
        <dbReference type="ARBA" id="ARBA00019403"/>
    </source>
</evidence>
<evidence type="ECO:0000256" key="6">
    <source>
        <dbReference type="ARBA" id="ARBA00022801"/>
    </source>
</evidence>
<dbReference type="InterPro" id="IPR023875">
    <property type="entry name" value="DNA_repair_put"/>
</dbReference>
<protein>
    <recommendedName>
        <fullName evidence="2">Type-4 uracil-DNA glycosylase</fullName>
    </recommendedName>
</protein>
<comment type="similarity">
    <text evidence="1">Belongs to the uracil-DNA glycosylase (UDG) superfamily. Type 4 (UDGa) family.</text>
</comment>
<evidence type="ECO:0000256" key="7">
    <source>
        <dbReference type="ARBA" id="ARBA00023004"/>
    </source>
</evidence>
<evidence type="ECO:0000313" key="11">
    <source>
        <dbReference type="EMBL" id="MZQ90778.1"/>
    </source>
</evidence>
<dbReference type="OrthoDB" id="5290748at2"/>
<dbReference type="GO" id="GO:0046872">
    <property type="term" value="F:metal ion binding"/>
    <property type="evidence" value="ECO:0007669"/>
    <property type="project" value="UniProtKB-KW"/>
</dbReference>
<dbReference type="SMART" id="SM00987">
    <property type="entry name" value="UreE_C"/>
    <property type="match status" value="1"/>
</dbReference>
<evidence type="ECO:0000256" key="8">
    <source>
        <dbReference type="ARBA" id="ARBA00023014"/>
    </source>
</evidence>
<evidence type="ECO:0000256" key="3">
    <source>
        <dbReference type="ARBA" id="ARBA00022485"/>
    </source>
</evidence>
<gene>
    <name evidence="11" type="ORF">GS660_16925</name>
</gene>
<evidence type="ECO:0000256" key="4">
    <source>
        <dbReference type="ARBA" id="ARBA00022723"/>
    </source>
</evidence>
<evidence type="ECO:0000259" key="10">
    <source>
        <dbReference type="SMART" id="SM00986"/>
    </source>
</evidence>
<evidence type="ECO:0000256" key="5">
    <source>
        <dbReference type="ARBA" id="ARBA00022763"/>
    </source>
</evidence>
<dbReference type="NCBIfam" id="TIGR03915">
    <property type="entry name" value="SAM_7_link_chp"/>
    <property type="match status" value="1"/>
</dbReference>
<dbReference type="InterPro" id="IPR005273">
    <property type="entry name" value="Ura-DNA_glyco_family4"/>
</dbReference>
<dbReference type="PANTHER" id="PTHR33693:SF9">
    <property type="entry name" value="TYPE-4 URACIL-DNA GLYCOSYLASE"/>
    <property type="match status" value="1"/>
</dbReference>
<dbReference type="InterPro" id="IPR005122">
    <property type="entry name" value="Uracil-DNA_glycosylase-like"/>
</dbReference>
<dbReference type="InterPro" id="IPR025404">
    <property type="entry name" value="DUF4130"/>
</dbReference>
<dbReference type="CDD" id="cd10030">
    <property type="entry name" value="UDG-F4_TTUDGA_SPO1dp_like"/>
    <property type="match status" value="1"/>
</dbReference>
<evidence type="ECO:0000313" key="12">
    <source>
        <dbReference type="Proteomes" id="UP000477083"/>
    </source>
</evidence>
<dbReference type="RefSeq" id="WP_161348161.1">
    <property type="nucleotide sequence ID" value="NZ_BMGW01000012.1"/>
</dbReference>
<dbReference type="Pfam" id="PF13566">
    <property type="entry name" value="DUF4130"/>
    <property type="match status" value="1"/>
</dbReference>
<organism evidence="11 12">
    <name type="scientific">Frigidibacter albus</name>
    <dbReference type="NCBI Taxonomy" id="1465486"/>
    <lineage>
        <taxon>Bacteria</taxon>
        <taxon>Pseudomonadati</taxon>
        <taxon>Pseudomonadota</taxon>
        <taxon>Alphaproteobacteria</taxon>
        <taxon>Rhodobacterales</taxon>
        <taxon>Paracoccaceae</taxon>
        <taxon>Frigidibacter</taxon>
    </lineage>
</organism>
<dbReference type="Pfam" id="PF03167">
    <property type="entry name" value="UDG"/>
    <property type="match status" value="1"/>
</dbReference>
<evidence type="ECO:0000256" key="9">
    <source>
        <dbReference type="ARBA" id="ARBA00023204"/>
    </source>
</evidence>
<keyword evidence="7" id="KW-0408">Iron</keyword>
<dbReference type="Gene3D" id="3.40.470.10">
    <property type="entry name" value="Uracil-DNA glycosylase-like domain"/>
    <property type="match status" value="1"/>
</dbReference>
<keyword evidence="9" id="KW-0234">DNA repair</keyword>
<evidence type="ECO:0000256" key="1">
    <source>
        <dbReference type="ARBA" id="ARBA00006521"/>
    </source>
</evidence>
<dbReference type="PANTHER" id="PTHR33693">
    <property type="entry name" value="TYPE-5 URACIL-DNA GLYCOSYLASE"/>
    <property type="match status" value="1"/>
</dbReference>
<sequence length="471" mass="52295">MQAVTLPPIGTDTAWRNAARALLAARTPPEDVLWHFGEAAPQLFDAAPLAPADAPPIKVPASFVALADTVVWHSDPERFARLYALLWRLPHTPGLMTDRGDPALARLRALEKNVQRCKHKMKAFVRFRDIGPPDAPRRRFAAWFEPTHHTVEPTAPFFARRFADMDWMIATPDITARFENGTLSFASGLPRPDLPEDATEELWGTYFCNIFNPARVKISAMTSEMPRKYWKNLPEAKHIPGLLAGAEARVREMQDKGPSLPPARAAKILQQLHAPALAQTLDDLRARAEAENRTPLPNRGRIVLGEGPANARLMIVGEQPGDIEDQQGRPFVGPAGQLFDRIAQEAGLDRATAYVTNAVKRFGFTERGKRRIHQAPERSDIEHTRWWIDSEIRIVQPALILAMGATAARMLTGNGTGILARRSRIEDTPAGPVFLTVHPSYLLRLPDPAQAQDETARFREDLAAVRALMAA</sequence>
<dbReference type="SMART" id="SM00986">
    <property type="entry name" value="UDG"/>
    <property type="match status" value="1"/>
</dbReference>
<keyword evidence="5" id="KW-0227">DNA damage</keyword>
<keyword evidence="3" id="KW-0004">4Fe-4S</keyword>
<dbReference type="InterPro" id="IPR036895">
    <property type="entry name" value="Uracil-DNA_glycosylase-like_sf"/>
</dbReference>
<dbReference type="GO" id="GO:0097506">
    <property type="term" value="F:deaminated base DNA N-glycosylase activity"/>
    <property type="evidence" value="ECO:0007669"/>
    <property type="project" value="UniProtKB-ARBA"/>
</dbReference>
<keyword evidence="8" id="KW-0411">Iron-sulfur</keyword>
<keyword evidence="12" id="KW-1185">Reference proteome</keyword>